<comment type="caution">
    <text evidence="4">The sequence shown here is derived from an EMBL/GenBank/DDBJ whole genome shotgun (WGS) entry which is preliminary data.</text>
</comment>
<evidence type="ECO:0000256" key="1">
    <source>
        <dbReference type="ARBA" id="ARBA00022801"/>
    </source>
</evidence>
<feature type="domain" description="Serine hydrolase" evidence="3">
    <location>
        <begin position="3"/>
        <end position="218"/>
    </location>
</feature>
<proteinExistence type="predicted"/>
<dbReference type="Pfam" id="PF03959">
    <property type="entry name" value="FSH1"/>
    <property type="match status" value="1"/>
</dbReference>
<gene>
    <name evidence="4" type="ORF">PsYK624_075010</name>
</gene>
<dbReference type="InterPro" id="IPR005645">
    <property type="entry name" value="FSH-like_dom"/>
</dbReference>
<dbReference type="SUPFAM" id="SSF53474">
    <property type="entry name" value="alpha/beta-Hydrolases"/>
    <property type="match status" value="1"/>
</dbReference>
<evidence type="ECO:0000313" key="5">
    <source>
        <dbReference type="Proteomes" id="UP000703269"/>
    </source>
</evidence>
<evidence type="ECO:0000313" key="4">
    <source>
        <dbReference type="EMBL" id="GJE91352.1"/>
    </source>
</evidence>
<dbReference type="PANTHER" id="PTHR48070:SF6">
    <property type="entry name" value="ESTERASE OVCA2"/>
    <property type="match status" value="1"/>
</dbReference>
<dbReference type="EMBL" id="BPQB01000021">
    <property type="protein sequence ID" value="GJE91352.1"/>
    <property type="molecule type" value="Genomic_DNA"/>
</dbReference>
<dbReference type="GO" id="GO:0005634">
    <property type="term" value="C:nucleus"/>
    <property type="evidence" value="ECO:0007669"/>
    <property type="project" value="TreeGrafter"/>
</dbReference>
<evidence type="ECO:0000256" key="2">
    <source>
        <dbReference type="SAM" id="MobiDB-lite"/>
    </source>
</evidence>
<protein>
    <submittedName>
        <fullName evidence="4">FSH1 domain-containing protein</fullName>
    </submittedName>
</protein>
<dbReference type="PANTHER" id="PTHR48070">
    <property type="entry name" value="ESTERASE OVCA2"/>
    <property type="match status" value="1"/>
</dbReference>
<keyword evidence="5" id="KW-1185">Reference proteome</keyword>
<dbReference type="AlphaFoldDB" id="A0A9P3GB26"/>
<dbReference type="InterPro" id="IPR050593">
    <property type="entry name" value="LovG"/>
</dbReference>
<name>A0A9P3GB26_9APHY</name>
<dbReference type="GO" id="GO:0016787">
    <property type="term" value="F:hydrolase activity"/>
    <property type="evidence" value="ECO:0007669"/>
    <property type="project" value="UniProtKB-KW"/>
</dbReference>
<dbReference type="GO" id="GO:0005737">
    <property type="term" value="C:cytoplasm"/>
    <property type="evidence" value="ECO:0007669"/>
    <property type="project" value="TreeGrafter"/>
</dbReference>
<organism evidence="4 5">
    <name type="scientific">Phanerochaete sordida</name>
    <dbReference type="NCBI Taxonomy" id="48140"/>
    <lineage>
        <taxon>Eukaryota</taxon>
        <taxon>Fungi</taxon>
        <taxon>Dikarya</taxon>
        <taxon>Basidiomycota</taxon>
        <taxon>Agaricomycotina</taxon>
        <taxon>Agaricomycetes</taxon>
        <taxon>Polyporales</taxon>
        <taxon>Phanerochaetaceae</taxon>
        <taxon>Phanerochaete</taxon>
    </lineage>
</organism>
<dbReference type="Gene3D" id="3.40.50.1820">
    <property type="entry name" value="alpha/beta hydrolase"/>
    <property type="match status" value="1"/>
</dbReference>
<reference evidence="4 5" key="1">
    <citation type="submission" date="2021-08" db="EMBL/GenBank/DDBJ databases">
        <title>Draft Genome Sequence of Phanerochaete sordida strain YK-624.</title>
        <authorList>
            <person name="Mori T."/>
            <person name="Dohra H."/>
            <person name="Suzuki T."/>
            <person name="Kawagishi H."/>
            <person name="Hirai H."/>
        </authorList>
    </citation>
    <scope>NUCLEOTIDE SEQUENCE [LARGE SCALE GENOMIC DNA]</scope>
    <source>
        <strain evidence="4 5">YK-624</strain>
    </source>
</reference>
<dbReference type="Proteomes" id="UP000703269">
    <property type="component" value="Unassembled WGS sequence"/>
</dbReference>
<dbReference type="OrthoDB" id="2094269at2759"/>
<dbReference type="InterPro" id="IPR029058">
    <property type="entry name" value="AB_hydrolase_fold"/>
</dbReference>
<accession>A0A9P3GB26</accession>
<feature type="region of interest" description="Disordered" evidence="2">
    <location>
        <begin position="233"/>
        <end position="254"/>
    </location>
</feature>
<keyword evidence="1" id="KW-0378">Hydrolase</keyword>
<sequence length="254" mass="27622">MATKKVLVLHGYAQSATIFSKRLGALRKACKGIDFVFLDAPHVLSPVDLAETFNTPEELGAPEAAESDPALQPRGWWKVDRTRTKMTGIEETFALLRDTLSKDHYDGVFGFSQGAAMAAMLAALLEKPHVFPDFLIDGKPPHEPLSFCIAAAGFRPRGELSDALFLPSYSTPTLHVLGRNDVIVVEERSKTLLDVSSNKRVEWHDGGHFVPSKANWRNFLRDYIKNPGMDVPSPGGAAVSEPASGVATPSEPAL</sequence>
<evidence type="ECO:0000259" key="3">
    <source>
        <dbReference type="Pfam" id="PF03959"/>
    </source>
</evidence>